<comment type="caution">
    <text evidence="2">The sequence shown here is derived from an EMBL/GenBank/DDBJ whole genome shotgun (WGS) entry which is preliminary data.</text>
</comment>
<protein>
    <submittedName>
        <fullName evidence="2">Uncharacterized protein</fullName>
    </submittedName>
</protein>
<feature type="region of interest" description="Disordered" evidence="1">
    <location>
        <begin position="1"/>
        <end position="65"/>
    </location>
</feature>
<organism evidence="2 3">
    <name type="scientific">Favolaschia claudopus</name>
    <dbReference type="NCBI Taxonomy" id="2862362"/>
    <lineage>
        <taxon>Eukaryota</taxon>
        <taxon>Fungi</taxon>
        <taxon>Dikarya</taxon>
        <taxon>Basidiomycota</taxon>
        <taxon>Agaricomycotina</taxon>
        <taxon>Agaricomycetes</taxon>
        <taxon>Agaricomycetidae</taxon>
        <taxon>Agaricales</taxon>
        <taxon>Marasmiineae</taxon>
        <taxon>Mycenaceae</taxon>
        <taxon>Favolaschia</taxon>
    </lineage>
</organism>
<evidence type="ECO:0000313" key="2">
    <source>
        <dbReference type="EMBL" id="KAK6981531.1"/>
    </source>
</evidence>
<feature type="compositionally biased region" description="Basic and acidic residues" evidence="1">
    <location>
        <begin position="173"/>
        <end position="186"/>
    </location>
</feature>
<dbReference type="AlphaFoldDB" id="A0AAV9ZH37"/>
<feature type="region of interest" description="Disordered" evidence="1">
    <location>
        <begin position="149"/>
        <end position="202"/>
    </location>
</feature>
<evidence type="ECO:0000313" key="3">
    <source>
        <dbReference type="Proteomes" id="UP001362999"/>
    </source>
</evidence>
<feature type="compositionally biased region" description="Basic and acidic residues" evidence="1">
    <location>
        <begin position="312"/>
        <end position="321"/>
    </location>
</feature>
<feature type="compositionally biased region" description="Basic and acidic residues" evidence="1">
    <location>
        <begin position="23"/>
        <end position="38"/>
    </location>
</feature>
<feature type="region of interest" description="Disordered" evidence="1">
    <location>
        <begin position="374"/>
        <end position="401"/>
    </location>
</feature>
<evidence type="ECO:0000256" key="1">
    <source>
        <dbReference type="SAM" id="MobiDB-lite"/>
    </source>
</evidence>
<feature type="compositionally biased region" description="Polar residues" evidence="1">
    <location>
        <begin position="300"/>
        <end position="311"/>
    </location>
</feature>
<reference evidence="2 3" key="1">
    <citation type="journal article" date="2024" name="J Genomics">
        <title>Draft genome sequencing and assembly of Favolaschia claudopus CIRM-BRFM 2984 isolated from oak limbs.</title>
        <authorList>
            <person name="Navarro D."/>
            <person name="Drula E."/>
            <person name="Chaduli D."/>
            <person name="Cazenave R."/>
            <person name="Ahrendt S."/>
            <person name="Wang J."/>
            <person name="Lipzen A."/>
            <person name="Daum C."/>
            <person name="Barry K."/>
            <person name="Grigoriev I.V."/>
            <person name="Favel A."/>
            <person name="Rosso M.N."/>
            <person name="Martin F."/>
        </authorList>
    </citation>
    <scope>NUCLEOTIDE SEQUENCE [LARGE SCALE GENOMIC DNA]</scope>
    <source>
        <strain evidence="2 3">CIRM-BRFM 2984</strain>
    </source>
</reference>
<feature type="compositionally biased region" description="Basic and acidic residues" evidence="1">
    <location>
        <begin position="434"/>
        <end position="445"/>
    </location>
</feature>
<dbReference type="EMBL" id="JAWWNJ010000149">
    <property type="protein sequence ID" value="KAK6981531.1"/>
    <property type="molecule type" value="Genomic_DNA"/>
</dbReference>
<gene>
    <name evidence="2" type="ORF">R3P38DRAFT_3459961</name>
</gene>
<name>A0AAV9ZH37_9AGAR</name>
<dbReference type="Proteomes" id="UP001362999">
    <property type="component" value="Unassembled WGS sequence"/>
</dbReference>
<feature type="region of interest" description="Disordered" evidence="1">
    <location>
        <begin position="429"/>
        <end position="456"/>
    </location>
</feature>
<sequence length="561" mass="62072">MQSHEYQDRGTNSASRRTALRRTQAEDKKGEEDMKDKGSPSTACTSLDAKPHPTPSAPTSTRHPTPAPIATIFVVIPLSQGAASTASASQTAPSTRLSSSACLFVKLSRSPSHPFTANEVQTTSTRLGCVRGRHDRSFLSLKARLRRSARKIKQEDDANTPRLATQEPLGNRGETRSRERQRKSPEVENDSNSETRTYGKGMMDGCVNGAWHREEGLEAVRETDGRYSSHPNRLVLWARGKRTPQEAPDPKQREILVIGTTNESADCSDDDGDGAGIREKRVPRRSQTWRLECRPSSKTLTASKTPYLGTTSEHDRRERGGRCMALGSQKRKRSMLATRDGGTDPSCLLVARQTSIRHEQEWWMGPRARVRLGCEDGDGEGQSSKRERLVLEDSAASSVSSRRRERAALRLVQAGRVVTCLLGGSSHNDLGMRSGDRSVREEQRHTSNRTRSVGKYARGSTWRVLMRSSTSSSAGEQNAEEKCAHQIHSDGSTNDFYKISGPRTGRPAPRRLLDRATENIELRGGEVSLLNPTKRSPFRPSESFEELKLKPCFGQAGKSLK</sequence>
<proteinExistence type="predicted"/>
<feature type="region of interest" description="Disordered" evidence="1">
    <location>
        <begin position="300"/>
        <end position="321"/>
    </location>
</feature>
<accession>A0AAV9ZH37</accession>
<keyword evidence="3" id="KW-1185">Reference proteome</keyword>